<dbReference type="FunFam" id="4.10.320.30:FF:000001">
    <property type="entry name" value="Myelin transcription factor 1-like, a"/>
    <property type="match status" value="6"/>
</dbReference>
<evidence type="ECO:0000256" key="12">
    <source>
        <dbReference type="SAM" id="Coils"/>
    </source>
</evidence>
<reference evidence="15 16" key="1">
    <citation type="journal article" date="2014" name="Nat. Genet.">
        <title>Whole-genome sequence of a flatfish provides insights into ZW sex chromosome evolution and adaptation to a benthic lifestyle.</title>
        <authorList>
            <person name="Chen S."/>
            <person name="Zhang G."/>
            <person name="Shao C."/>
            <person name="Huang Q."/>
            <person name="Liu G."/>
            <person name="Zhang P."/>
            <person name="Song W."/>
            <person name="An N."/>
            <person name="Chalopin D."/>
            <person name="Volff J.N."/>
            <person name="Hong Y."/>
            <person name="Li Q."/>
            <person name="Sha Z."/>
            <person name="Zhou H."/>
            <person name="Xie M."/>
            <person name="Yu Q."/>
            <person name="Liu Y."/>
            <person name="Xiang H."/>
            <person name="Wang N."/>
            <person name="Wu K."/>
            <person name="Yang C."/>
            <person name="Zhou Q."/>
            <person name="Liao X."/>
            <person name="Yang L."/>
            <person name="Hu Q."/>
            <person name="Zhang J."/>
            <person name="Meng L."/>
            <person name="Jin L."/>
            <person name="Tian Y."/>
            <person name="Lian J."/>
            <person name="Yang J."/>
            <person name="Miao G."/>
            <person name="Liu S."/>
            <person name="Liang Z."/>
            <person name="Yan F."/>
            <person name="Li Y."/>
            <person name="Sun B."/>
            <person name="Zhang H."/>
            <person name="Zhang J."/>
            <person name="Zhu Y."/>
            <person name="Du M."/>
            <person name="Zhao Y."/>
            <person name="Schartl M."/>
            <person name="Tang Q."/>
            <person name="Wang J."/>
        </authorList>
    </citation>
    <scope>NUCLEOTIDE SEQUENCE</scope>
</reference>
<keyword evidence="3" id="KW-0479">Metal-binding</keyword>
<evidence type="ECO:0000256" key="13">
    <source>
        <dbReference type="SAM" id="MobiDB-lite"/>
    </source>
</evidence>
<dbReference type="GO" id="GO:0000981">
    <property type="term" value="F:DNA-binding transcription factor activity, RNA polymerase II-specific"/>
    <property type="evidence" value="ECO:0007669"/>
    <property type="project" value="TreeGrafter"/>
</dbReference>
<dbReference type="GeneTree" id="ENSGT00940000159905"/>
<dbReference type="Proteomes" id="UP000265120">
    <property type="component" value="Chromosome 20"/>
</dbReference>
<evidence type="ECO:0000313" key="16">
    <source>
        <dbReference type="Proteomes" id="UP000265120"/>
    </source>
</evidence>
<sequence>MKGVDKAIVAKSFRKWKSSSLRSRTMEKPDEPSQESQGERSLSNCTCEAPRLGQEPLDNELQDQLLRDSYCERTNQAGQRGSSVLFNTALRKQQSKMDSDGEEQTLKTCNSSTGSADCVTEAHSPYGSVARKRSAQEGVQGAPVNKRKSLLMKPRHYSPSEACEEESEDLAAPQDKEELRNIDTPADDNLNVNGMASRNGFHEATVKSADPLGWSEFPSDSSPHCDTDTAEAMMDEDEEELLHTREEEDQSQDRVSSTSSPQSVLGDLRGAEWEGLSAKVNGSGCSLSKAYDDFSVRNGHVKEEPPSEPVGPLSREGVFQAEALRYRPPTSDEDSEGETEAERPPRLNNWALGFHERGLEMSRGRVNFSLLEQAIALQTEQRQVLHHAYREMDRFLLEQMTNERRHQRMMDMDTRLNYHGGKDSPRMDKKDIRCPTPGCDGTGHVTGLYPHHRSLSGCPHKVRVPPEILAMHENVLKCPTPGCTGRGHVNSNRSTHRSLSGCPIAAAVKVSKPQDDSLKCRQTLDRSPRAIGLIKKFEMNHLNYRLSHPVAALHTSLTKDMDKYSRIRFDYASFDAQVFGKQTLMGTNQDQEMSAFPESPQHYPGFLGAPGGRLSTSGQHSPPSQFRKDGLQAEAATTAILNLSTRYRKDVEAVASLPLATPPKDMPIEVDENGTLDLSMKKCKENVRVQVKTPPEEHLSPSLHPPPPPPLPPPPPEFTVANGGNVLISPAFYQQLCDTESWENSIPVNFSKVHILQDKEEDYDQVSLEEQFYPGDGSMMSPKAKLLLRESKKELLSCPTPGCDGSGHVTGNYASHRSVSGCPLADKTLKSLMAANSQELKCPTPGCDGSGHVTGNYASHRSLSGCPRARKGGLKLTPNKDEKDDTELKCPVIGCDGQGHISGKYTSHRSAGSCPLAAKRQKESSINGLPFPWKTNKQELPHCPLPGCNGLGHANNVFATHRSLSGCPLNAQNIKRKHTEEEMMTIKLRASSGVENKEDMQHLDHEIKELNESNMKIEADMMQLQTQQISSMECNLRTIEEENKMIEQHNDSLLKELARLSQALINSLTDIQLPQMGPISEHNFEAYVNTLTDMYNNSEHEYSPECKALLDNIKQAIKGIHV</sequence>
<reference evidence="15" key="2">
    <citation type="submission" date="2025-08" db="UniProtKB">
        <authorList>
            <consortium name="Ensembl"/>
        </authorList>
    </citation>
    <scope>IDENTIFICATION</scope>
</reference>
<feature type="compositionally biased region" description="Polar residues" evidence="13">
    <location>
        <begin position="72"/>
        <end position="92"/>
    </location>
</feature>
<dbReference type="InterPro" id="IPR013681">
    <property type="entry name" value="Myelin_TF"/>
</dbReference>
<organism evidence="15 16">
    <name type="scientific">Cynoglossus semilaevis</name>
    <name type="common">Tongue sole</name>
    <dbReference type="NCBI Taxonomy" id="244447"/>
    <lineage>
        <taxon>Eukaryota</taxon>
        <taxon>Metazoa</taxon>
        <taxon>Chordata</taxon>
        <taxon>Craniata</taxon>
        <taxon>Vertebrata</taxon>
        <taxon>Euteleostomi</taxon>
        <taxon>Actinopterygii</taxon>
        <taxon>Neopterygii</taxon>
        <taxon>Teleostei</taxon>
        <taxon>Neoteleostei</taxon>
        <taxon>Acanthomorphata</taxon>
        <taxon>Carangaria</taxon>
        <taxon>Pleuronectiformes</taxon>
        <taxon>Pleuronectoidei</taxon>
        <taxon>Cynoglossidae</taxon>
        <taxon>Cynoglossinae</taxon>
        <taxon>Cynoglossus</taxon>
    </lineage>
</organism>
<feature type="region of interest" description="Disordered" evidence="13">
    <location>
        <begin position="16"/>
        <end position="120"/>
    </location>
</feature>
<evidence type="ECO:0000256" key="2">
    <source>
        <dbReference type="ARBA" id="ARBA00010194"/>
    </source>
</evidence>
<dbReference type="Ensembl" id="ENSCSET00000017237.1">
    <property type="protein sequence ID" value="ENSCSEP00000017023.1"/>
    <property type="gene ID" value="ENSCSEG00000010940.1"/>
</dbReference>
<proteinExistence type="inferred from homology"/>
<dbReference type="PANTHER" id="PTHR10816">
    <property type="entry name" value="MYELIN TRANSCRIPTION FACTOR 1-RELATED"/>
    <property type="match status" value="1"/>
</dbReference>
<feature type="region of interest" description="Disordered" evidence="13">
    <location>
        <begin position="322"/>
        <end position="345"/>
    </location>
</feature>
<dbReference type="Gene3D" id="4.10.320.30">
    <property type="match status" value="6"/>
</dbReference>
<comment type="subcellular location">
    <subcellularLocation>
        <location evidence="1">Nucleus</location>
    </subcellularLocation>
</comment>
<feature type="region of interest" description="Disordered" evidence="13">
    <location>
        <begin position="693"/>
        <end position="713"/>
    </location>
</feature>
<keyword evidence="4" id="KW-0677">Repeat</keyword>
<comment type="similarity">
    <text evidence="2">Belongs to the MYT1 family.</text>
</comment>
<evidence type="ECO:0000256" key="1">
    <source>
        <dbReference type="ARBA" id="ARBA00004123"/>
    </source>
</evidence>
<dbReference type="InParanoid" id="A0A3P8VP64"/>
<keyword evidence="6" id="KW-0862">Zinc</keyword>
<dbReference type="InterPro" id="IPR036060">
    <property type="entry name" value="Znf_C2H2C_sf"/>
</dbReference>
<evidence type="ECO:0000256" key="5">
    <source>
        <dbReference type="ARBA" id="ARBA00022771"/>
    </source>
</evidence>
<feature type="domain" description="Myelin transcription factor 1" evidence="14">
    <location>
        <begin position="544"/>
        <end position="786"/>
    </location>
</feature>
<dbReference type="GO" id="GO:0000978">
    <property type="term" value="F:RNA polymerase II cis-regulatory region sequence-specific DNA binding"/>
    <property type="evidence" value="ECO:0007669"/>
    <property type="project" value="TreeGrafter"/>
</dbReference>
<keyword evidence="5 11" id="KW-0863">Zinc-finger</keyword>
<evidence type="ECO:0000256" key="8">
    <source>
        <dbReference type="ARBA" id="ARBA00023125"/>
    </source>
</evidence>
<dbReference type="OMA" id="RYTCYQE"/>
<evidence type="ECO:0000256" key="3">
    <source>
        <dbReference type="ARBA" id="ARBA00022723"/>
    </source>
</evidence>
<dbReference type="AlphaFoldDB" id="A0A3P8VP64"/>
<evidence type="ECO:0000256" key="11">
    <source>
        <dbReference type="PROSITE-ProRule" id="PRU01143"/>
    </source>
</evidence>
<evidence type="ECO:0000256" key="9">
    <source>
        <dbReference type="ARBA" id="ARBA00023163"/>
    </source>
</evidence>
<dbReference type="GO" id="GO:0005634">
    <property type="term" value="C:nucleus"/>
    <property type="evidence" value="ECO:0007669"/>
    <property type="project" value="UniProtKB-SubCell"/>
</dbReference>
<evidence type="ECO:0000256" key="6">
    <source>
        <dbReference type="ARBA" id="ARBA00022833"/>
    </source>
</evidence>
<dbReference type="Pfam" id="PF01530">
    <property type="entry name" value="zf-C2HC"/>
    <property type="match status" value="6"/>
</dbReference>
<dbReference type="PROSITE" id="PS51802">
    <property type="entry name" value="ZF_CCHHC"/>
    <property type="match status" value="6"/>
</dbReference>
<dbReference type="GO" id="GO:0008270">
    <property type="term" value="F:zinc ion binding"/>
    <property type="evidence" value="ECO:0007669"/>
    <property type="project" value="UniProtKB-KW"/>
</dbReference>
<feature type="compositionally biased region" description="Pro residues" evidence="13">
    <location>
        <begin position="703"/>
        <end position="713"/>
    </location>
</feature>
<evidence type="ECO:0000256" key="4">
    <source>
        <dbReference type="ARBA" id="ARBA00022737"/>
    </source>
</evidence>
<reference evidence="15" key="3">
    <citation type="submission" date="2025-09" db="UniProtKB">
        <authorList>
            <consortium name="Ensembl"/>
        </authorList>
    </citation>
    <scope>IDENTIFICATION</scope>
</reference>
<protein>
    <submittedName>
        <fullName evidence="15">ST18 C2H2C-type zinc finger transcription factor</fullName>
    </submittedName>
</protein>
<keyword evidence="16" id="KW-1185">Reference proteome</keyword>
<evidence type="ECO:0000256" key="10">
    <source>
        <dbReference type="ARBA" id="ARBA00023242"/>
    </source>
</evidence>
<keyword evidence="10" id="KW-0539">Nucleus</keyword>
<feature type="region of interest" description="Disordered" evidence="13">
    <location>
        <begin position="152"/>
        <end position="265"/>
    </location>
</feature>
<feature type="coiled-coil region" evidence="12">
    <location>
        <begin position="1000"/>
        <end position="1063"/>
    </location>
</feature>
<dbReference type="STRING" id="244447.ENSCSEP00000017023"/>
<feature type="compositionally biased region" description="Polar residues" evidence="13">
    <location>
        <begin position="106"/>
        <end position="115"/>
    </location>
</feature>
<evidence type="ECO:0000256" key="7">
    <source>
        <dbReference type="ARBA" id="ARBA00023015"/>
    </source>
</evidence>
<feature type="compositionally biased region" description="Polar residues" evidence="13">
    <location>
        <begin position="253"/>
        <end position="263"/>
    </location>
</feature>
<evidence type="ECO:0000313" key="15">
    <source>
        <dbReference type="Ensembl" id="ENSCSEP00000017023.1"/>
    </source>
</evidence>
<dbReference type="InterPro" id="IPR002515">
    <property type="entry name" value="Znf_C2H2C"/>
</dbReference>
<keyword evidence="12" id="KW-0175">Coiled coil</keyword>
<keyword evidence="8" id="KW-0238">DNA-binding</keyword>
<dbReference type="PANTHER" id="PTHR10816:SF9">
    <property type="entry name" value="SUPPRESSION OF TUMORIGENICITY 18 PROTEIN"/>
    <property type="match status" value="1"/>
</dbReference>
<accession>A0A3P8VP64</accession>
<keyword evidence="9" id="KW-0804">Transcription</keyword>
<dbReference type="SUPFAM" id="SSF103637">
    <property type="entry name" value="CCHHC domain"/>
    <property type="match status" value="6"/>
</dbReference>
<feature type="compositionally biased region" description="Polar residues" evidence="13">
    <location>
        <begin position="34"/>
        <end position="46"/>
    </location>
</feature>
<keyword evidence="7" id="KW-0805">Transcription regulation</keyword>
<evidence type="ECO:0000259" key="14">
    <source>
        <dbReference type="Pfam" id="PF08474"/>
    </source>
</evidence>
<name>A0A3P8VP64_CYNSE</name>
<dbReference type="Pfam" id="PF08474">
    <property type="entry name" value="MYT1"/>
    <property type="match status" value="1"/>
</dbReference>